<evidence type="ECO:0000313" key="3">
    <source>
        <dbReference type="Proteomes" id="UP001355206"/>
    </source>
</evidence>
<sequence length="100" mass="11419">MKERLIFASLDQPRKPDKGLRDGSCNRTACQAPLKGERQWTMDDFMVVGGKLYYCHRCARDFNAWDRQIGVPLRCTPVPPPEQARITRDADLPQVSSFHG</sequence>
<gene>
    <name evidence="2" type="ORF">MOTC310_09320</name>
</gene>
<feature type="region of interest" description="Disordered" evidence="1">
    <location>
        <begin position="81"/>
        <end position="100"/>
    </location>
</feature>
<organism evidence="2 3">
    <name type="scientific">Methylobacterium oryzae</name>
    <dbReference type="NCBI Taxonomy" id="334852"/>
    <lineage>
        <taxon>Bacteria</taxon>
        <taxon>Pseudomonadati</taxon>
        <taxon>Pseudomonadota</taxon>
        <taxon>Alphaproteobacteria</taxon>
        <taxon>Hyphomicrobiales</taxon>
        <taxon>Methylobacteriaceae</taxon>
        <taxon>Methylobacterium</taxon>
    </lineage>
</organism>
<dbReference type="EMBL" id="MLCA01000002">
    <property type="protein sequence ID" value="MEE7490663.1"/>
    <property type="molecule type" value="Genomic_DNA"/>
</dbReference>
<evidence type="ECO:0000256" key="1">
    <source>
        <dbReference type="SAM" id="MobiDB-lite"/>
    </source>
</evidence>
<dbReference type="RefSeq" id="WP_091778646.1">
    <property type="nucleotide sequence ID" value="NZ_MLCA01000002.1"/>
</dbReference>
<evidence type="ECO:0000313" key="2">
    <source>
        <dbReference type="EMBL" id="MEE7490663.1"/>
    </source>
</evidence>
<name>A0ABU7TLW6_9HYPH</name>
<reference evidence="2 3" key="1">
    <citation type="journal article" date="2012" name="Genet. Mol. Biol.">
        <title>Analysis of 16S rRNA and mxaF genes revealing insights into Methylobacterium niche-specific plant association.</title>
        <authorList>
            <person name="Dourado M.N."/>
            <person name="Andreote F.D."/>
            <person name="Dini-Andreote F."/>
            <person name="Conti R."/>
            <person name="Araujo J.M."/>
            <person name="Araujo W.L."/>
        </authorList>
    </citation>
    <scope>NUCLEOTIDE SEQUENCE [LARGE SCALE GENOMIC DNA]</scope>
    <source>
        <strain evidence="2 3">TC3-10</strain>
    </source>
</reference>
<protein>
    <submittedName>
        <fullName evidence="2">Uncharacterized protein</fullName>
    </submittedName>
</protein>
<accession>A0ABU7TLW6</accession>
<keyword evidence="3" id="KW-1185">Reference proteome</keyword>
<comment type="caution">
    <text evidence="2">The sequence shown here is derived from an EMBL/GenBank/DDBJ whole genome shotgun (WGS) entry which is preliminary data.</text>
</comment>
<dbReference type="Proteomes" id="UP001355206">
    <property type="component" value="Unassembled WGS sequence"/>
</dbReference>
<proteinExistence type="predicted"/>